<reference evidence="1 2" key="1">
    <citation type="submission" date="2022-04" db="EMBL/GenBank/DDBJ databases">
        <title>The arsenic-methylating capacity of Chitinophaga filiformis YT5 during chitin decomposition.</title>
        <authorList>
            <person name="Chen G."/>
            <person name="Liang Y."/>
        </authorList>
    </citation>
    <scope>NUCLEOTIDE SEQUENCE [LARGE SCALE GENOMIC DNA]</scope>
    <source>
        <strain evidence="1 2">YT5</strain>
    </source>
</reference>
<sequence>MAYVKANPFTKGVSGTIGDMMNFRVRKGKTVVAVKRGPSSKPPTEEQQETNERFITASLYAQDAMRDPAIKALYQKAAKGGQTAYNVALRDAMSPPVIDGLDTGGYKGTVGDQIAVKARDVITPASVKVAIFSETGVLLEQGDAVIKAKDRRFWIYTVTTANAALPGTRVVATAIDVPGNAAEKTATIS</sequence>
<evidence type="ECO:0000313" key="1">
    <source>
        <dbReference type="EMBL" id="UPK67329.1"/>
    </source>
</evidence>
<protein>
    <submittedName>
        <fullName evidence="1">Uncharacterized protein</fullName>
    </submittedName>
</protein>
<dbReference type="EMBL" id="CP095855">
    <property type="protein sequence ID" value="UPK67329.1"/>
    <property type="molecule type" value="Genomic_DNA"/>
</dbReference>
<gene>
    <name evidence="1" type="ORF">MYF79_20525</name>
</gene>
<dbReference type="Proteomes" id="UP000830198">
    <property type="component" value="Chromosome"/>
</dbReference>
<accession>A0ABY4HVY3</accession>
<keyword evidence="2" id="KW-1185">Reference proteome</keyword>
<dbReference type="RefSeq" id="WP_247809626.1">
    <property type="nucleotide sequence ID" value="NZ_CP095855.1"/>
</dbReference>
<organism evidence="1 2">
    <name type="scientific">Chitinophaga filiformis</name>
    <name type="common">Myxococcus filiformis</name>
    <name type="synonym">Flexibacter filiformis</name>
    <dbReference type="NCBI Taxonomy" id="104663"/>
    <lineage>
        <taxon>Bacteria</taxon>
        <taxon>Pseudomonadati</taxon>
        <taxon>Bacteroidota</taxon>
        <taxon>Chitinophagia</taxon>
        <taxon>Chitinophagales</taxon>
        <taxon>Chitinophagaceae</taxon>
        <taxon>Chitinophaga</taxon>
    </lineage>
</organism>
<proteinExistence type="predicted"/>
<name>A0ABY4HVY3_CHIFI</name>
<evidence type="ECO:0000313" key="2">
    <source>
        <dbReference type="Proteomes" id="UP000830198"/>
    </source>
</evidence>